<dbReference type="SMART" id="SM00822">
    <property type="entry name" value="PKS_KR"/>
    <property type="match status" value="1"/>
</dbReference>
<dbReference type="PROSITE" id="PS01162">
    <property type="entry name" value="QOR_ZETA_CRYSTAL"/>
    <property type="match status" value="1"/>
</dbReference>
<dbReference type="Pfam" id="PF14765">
    <property type="entry name" value="PS-DH"/>
    <property type="match status" value="1"/>
</dbReference>
<dbReference type="InterPro" id="IPR014030">
    <property type="entry name" value="Ketoacyl_synth_N"/>
</dbReference>
<dbReference type="PANTHER" id="PTHR43775:SF37">
    <property type="entry name" value="SI:DKEY-61P9.11"/>
    <property type="match status" value="1"/>
</dbReference>
<dbReference type="GO" id="GO:0006633">
    <property type="term" value="P:fatty acid biosynthetic process"/>
    <property type="evidence" value="ECO:0007669"/>
    <property type="project" value="InterPro"/>
</dbReference>
<dbReference type="PROSITE" id="PS52004">
    <property type="entry name" value="KS3_2"/>
    <property type="match status" value="1"/>
</dbReference>
<reference evidence="12 13" key="1">
    <citation type="submission" date="2017-01" db="EMBL/GenBank/DDBJ databases">
        <title>Whole-Genome Shotgun Sequencing of Two beta-Proteobacterial Species in Search of the Bulgecin Biosynthetic Cluster.</title>
        <authorList>
            <person name="Horsman M.E."/>
            <person name="Marous D.R."/>
            <person name="Li R."/>
            <person name="Oliver R.A."/>
            <person name="Byun B."/>
            <person name="Emrich S.J."/>
            <person name="Boggess B."/>
            <person name="Townsend C.A."/>
            <person name="Mobashery S."/>
        </authorList>
    </citation>
    <scope>NUCLEOTIDE SEQUENCE [LARGE SCALE GENOMIC DNA]</scope>
    <source>
        <strain evidence="12 13">ATCC 31363</strain>
    </source>
</reference>
<dbReference type="InterPro" id="IPR014031">
    <property type="entry name" value="Ketoacyl_synth_C"/>
</dbReference>
<dbReference type="GO" id="GO:0004315">
    <property type="term" value="F:3-oxoacyl-[acyl-carrier-protein] synthase activity"/>
    <property type="evidence" value="ECO:0007669"/>
    <property type="project" value="InterPro"/>
</dbReference>
<dbReference type="InterPro" id="IPR002364">
    <property type="entry name" value="Quin_OxRdtase/zeta-crystal_CS"/>
</dbReference>
<dbReference type="PANTHER" id="PTHR43775">
    <property type="entry name" value="FATTY ACID SYNTHASE"/>
    <property type="match status" value="1"/>
</dbReference>
<comment type="function">
    <text evidence="7">Involved in production of the polyketide antibiotic thailandamide.</text>
</comment>
<dbReference type="InterPro" id="IPR020843">
    <property type="entry name" value="ER"/>
</dbReference>
<dbReference type="Proteomes" id="UP000218022">
    <property type="component" value="Unassembled WGS sequence"/>
</dbReference>
<evidence type="ECO:0000256" key="7">
    <source>
        <dbReference type="ARBA" id="ARBA00054155"/>
    </source>
</evidence>
<dbReference type="InterPro" id="IPR016039">
    <property type="entry name" value="Thiolase-like"/>
</dbReference>
<keyword evidence="2" id="KW-0597">Phosphoprotein</keyword>
<dbReference type="GO" id="GO:0008270">
    <property type="term" value="F:zinc ion binding"/>
    <property type="evidence" value="ECO:0007669"/>
    <property type="project" value="InterPro"/>
</dbReference>
<dbReference type="FunFam" id="3.40.47.10:FF:000019">
    <property type="entry name" value="Polyketide synthase type I"/>
    <property type="match status" value="1"/>
</dbReference>
<dbReference type="RefSeq" id="WP_096723236.1">
    <property type="nucleotide sequence ID" value="NZ_MTZV01000006.1"/>
</dbReference>
<evidence type="ECO:0000259" key="11">
    <source>
        <dbReference type="PROSITE" id="PS52019"/>
    </source>
</evidence>
<dbReference type="Pfam" id="PF13489">
    <property type="entry name" value="Methyltransf_23"/>
    <property type="match status" value="1"/>
</dbReference>
<dbReference type="Gene3D" id="3.40.47.10">
    <property type="match status" value="1"/>
</dbReference>
<dbReference type="InterPro" id="IPR001227">
    <property type="entry name" value="Ac_transferase_dom_sf"/>
</dbReference>
<dbReference type="SUPFAM" id="SSF52151">
    <property type="entry name" value="FabD/lysophospholipase-like"/>
    <property type="match status" value="1"/>
</dbReference>
<dbReference type="SMART" id="SM00827">
    <property type="entry name" value="PKS_AT"/>
    <property type="match status" value="1"/>
</dbReference>
<gene>
    <name evidence="12" type="ORF">BWP39_19690</name>
</gene>
<dbReference type="SMART" id="SM00823">
    <property type="entry name" value="PKS_PP"/>
    <property type="match status" value="1"/>
</dbReference>
<evidence type="ECO:0000256" key="1">
    <source>
        <dbReference type="ARBA" id="ARBA00022450"/>
    </source>
</evidence>
<sequence>MSKPIAIVGMACRFPGHVEGPEDFWALLRDEKDAVTQVPAERFGTEFYQHPTKREAGKSYTFSAGVLDDVAGFDAAFFGISPREAQQMDPQQRLLLELAWETFEDAGVRPRDMEGSPCAVYVGVASQDYGNRFVDDLNSIDPYSATGNTLSIASNRLSYLFDLRGPSVSVDTACSSSLVALHQACQALQSGDAEVALAGGVNLLLHPFGFVTFSKASMLSPRGRCRAFDATGDGYVRSEGGALVMLKTLDRALADGDTIHAVIAGSGVNSDGYSQGGISVPGAATQAALLRTVYERAGVDPRSLAYVEAHGTGTAVGDPIEARALMEVASAGRPVDRPLLIGSVKTNVGHLETASGMAGLIKAILCLKHRAVPKTLHFETPNPAIDFIGGRLRVVDRFTPLEGGAEPLVIGVNSFGFGGTNAHIVLREAPATAGNNEAQAESRSDAKAAAALPPLILSTRTAAALPALAARYLARLDGGTPWATLASNAAHRRQWLKHRAIVSPATLAEARAALAALADPSADQTPVALVQGDTPGDDTRLALVFSGNGSQWAGMGKQLQEQEPVFRAALEEVDALWCADGSPSLAEVLRDGVSAEQLEATEHAQPLLFALQVGVVRVLEARGVGYDVCVGHSVGEVASAWAAGALTLAQAVHVIKIRSRMQAGTRGTGRMAAAGLGEAAMRALLTQLGVETAVEVAGVNSPQAVTLAGSFDALQVVEAAVKESGRFFQMLELDYAFHSSQMDPIEAGVLRGLAELEPSAATRTFVSAVTGEVLAGTELDAHYWWRNIREPVRFGDAIAHIVGTGVRLFLEVGPHSILRTYVTQTLDDVRVSGRSLATLKRNQDSAQMLHHAIYAALANGARVDVARFAPAGVRVALPSYPWQHEHYWLGPTPEGYNLVNRRRAHPLLGYRLREHALAWENQLDPAGLPMLADHVVDCGVAFPGAGYVEMALAAAREHFGTESCAVENLEIRLPVVFQPQHSKLFRFTVDVRTAGFTIETRDRMSDEAWSLNVTGRLLASGCALDSNAEADALSAATLANLLAQPAMSGDTLYENTAAIGLSYGPAFQWVRAVHVDAAADIALAEVAAPAELAQSDTTLGAYALHPALMDSGFHPLFALLASTQQADIDAAAYVPVQLGRIDYLRGDGIRYVIARIERRSPHSVVASFEFVDAQGEIVARLGACRFRRVDLMGRRQHAPGRYAYVAEARPRADTIDARALPEPAALLDDACAALSVQEDPLRRQAHLTEMLPLLDVLASAYALKALDALNVFAQPSLPDCAHPALLARLVQIAVEDGLVQRDGEHLLRDAVACTNLPGIDELWRDLLAQSPAHVAELTLLAHCGAALPAVLRGDVSGAQILPQSRSSLVEHFFEASPTWAHVNALTSACLKRAIEAWDEPRRLHVLQLNSPSNDVLQPLAIQMPSSRCDYTIAGTREQVSGFDAGEHPSVRVVGIEFGDVPCLTGVENGARYDIVVASHVLAAQAEPRVLLNALRGWLAPGALVVMTEPRSSRFADIVFDLDADTAHAHARRTAWLSPVALTKHLEEAGFEDVTRHTEQGLDLEGTPTLIVAREPYVVASATDETAPQTVPAHWSLLYAADVADTALATALQAAGHTTSSSTLAALRHDMSKLALPAGREHHVVFIAPDRALPADADGAAVMQVQQQTTLALAQLVRDLAAVASIMQPMLWIVTRGGAPVVAPFAEAATLRPEQAAMWGLGRVLANEHPELSCRLIDVSPACRDTAAELARELLASASDGEEEVLLTPQGRYVPRMLPAASAALRSASPVSTYAQSEPTVLGFASPGSLRNLEWFALPQRELTADEVEIEPVATGLNFRDVMYAMGLLSDEAVENGFAGATIGMELSGRVARVGRNVRRFVPGDAVLGFAPASFASRVRTSTNAIAHKPERLTFEEAATVPTTFFTAYYALCELARLRRGERVLVHGAAGGVGIAAIQLARHLGAEVFATAGSREKREFVRLLGADHVFDSRSLAFADEIRERTQGAGVDVVLNSLAGEAMVRSIDTLRPFGRFLELGKRDFYENSRIGLRPFRNNISYFGIDADQLMSALPELTARLFDEVMQLFASGVLHPLPYRAFPADRVEEAFRHMQQARQIGKILVTYPDGTPAPARTTAVTEALQLDPAAAYLIVGGTSGFGFATARWMMSRGARHLTLASRSGTLTPELAAEAQTWREQRGVQVHTAACDVTDAAALDALLAWIAARGTPLKGVVHSAMVIDDGLIRNLDDTRFAAVLAPKLAGAWNLHRATCDLKLDLFVVYSSATTFLGNPGQSSYVAANSFLEALIGQRRAGGLSGTYMAWGPLDDVGFLARNAETREALQARIGGLSITSTEALAALERALLDETVGEAVVRLDWQALALGMPAARARRYTELHARGSHEPARQGGAQMRDQILGLPFAEALRLVEETLQAQIARILHMSPEKIETGRSILDMGMDSLMGMELGMAVEESFQVKLSIMTMAEGATVHSLAQRIVESIQTQDETAEPSAAAAQVATFAAQHALDVGVHALADVADALSEQRDTQMPVPSVTELV</sequence>
<dbReference type="Pfam" id="PF00107">
    <property type="entry name" value="ADH_zinc_N"/>
    <property type="match status" value="1"/>
</dbReference>
<dbReference type="PROSITE" id="PS00606">
    <property type="entry name" value="KS3_1"/>
    <property type="match status" value="1"/>
</dbReference>
<organism evidence="12 13">
    <name type="scientific">Paraburkholderia acidicola</name>
    <dbReference type="NCBI Taxonomy" id="1912599"/>
    <lineage>
        <taxon>Bacteria</taxon>
        <taxon>Pseudomonadati</taxon>
        <taxon>Pseudomonadota</taxon>
        <taxon>Betaproteobacteria</taxon>
        <taxon>Burkholderiales</taxon>
        <taxon>Burkholderiaceae</taxon>
        <taxon>Paraburkholderia</taxon>
    </lineage>
</organism>
<feature type="region of interest" description="C-terminal hotdog fold" evidence="8">
    <location>
        <begin position="1043"/>
        <end position="1195"/>
    </location>
</feature>
<dbReference type="SUPFAM" id="SSF50129">
    <property type="entry name" value="GroES-like"/>
    <property type="match status" value="1"/>
</dbReference>
<protein>
    <submittedName>
        <fullName evidence="12">Beta-ketoacyl synthase</fullName>
    </submittedName>
</protein>
<dbReference type="PROSITE" id="PS50075">
    <property type="entry name" value="CARRIER"/>
    <property type="match status" value="1"/>
</dbReference>
<dbReference type="InterPro" id="IPR006162">
    <property type="entry name" value="Ppantetheine_attach_site"/>
</dbReference>
<dbReference type="SMART" id="SM00829">
    <property type="entry name" value="PKS_ER"/>
    <property type="match status" value="1"/>
</dbReference>
<dbReference type="SUPFAM" id="SSF51735">
    <property type="entry name" value="NAD(P)-binding Rossmann-fold domains"/>
    <property type="match status" value="3"/>
</dbReference>
<dbReference type="InterPro" id="IPR029063">
    <property type="entry name" value="SAM-dependent_MTases_sf"/>
</dbReference>
<proteinExistence type="predicted"/>
<evidence type="ECO:0000259" key="10">
    <source>
        <dbReference type="PROSITE" id="PS52004"/>
    </source>
</evidence>
<evidence type="ECO:0000313" key="12">
    <source>
        <dbReference type="EMBL" id="PCE21896.1"/>
    </source>
</evidence>
<evidence type="ECO:0000256" key="2">
    <source>
        <dbReference type="ARBA" id="ARBA00022553"/>
    </source>
</evidence>
<dbReference type="Pfam" id="PF21089">
    <property type="entry name" value="PKS_DH_N"/>
    <property type="match status" value="1"/>
</dbReference>
<dbReference type="OrthoDB" id="9778690at2"/>
<evidence type="ECO:0000256" key="6">
    <source>
        <dbReference type="ARBA" id="ARBA00023315"/>
    </source>
</evidence>
<feature type="active site" description="Proton donor; for dehydratase activity" evidence="8">
    <location>
        <position position="1110"/>
    </location>
</feature>
<dbReference type="SUPFAM" id="SSF53901">
    <property type="entry name" value="Thiolase-like"/>
    <property type="match status" value="1"/>
</dbReference>
<dbReference type="InterPro" id="IPR016036">
    <property type="entry name" value="Malonyl_transacylase_ACP-bd"/>
</dbReference>
<feature type="domain" description="Carrier" evidence="9">
    <location>
        <begin position="2422"/>
        <end position="2499"/>
    </location>
</feature>
<keyword evidence="3" id="KW-0808">Transferase</keyword>
<keyword evidence="6" id="KW-0012">Acyltransferase</keyword>
<keyword evidence="1" id="KW-0596">Phosphopantetheine</keyword>
<evidence type="ECO:0000313" key="13">
    <source>
        <dbReference type="Proteomes" id="UP000218022"/>
    </source>
</evidence>
<dbReference type="Pfam" id="PF00550">
    <property type="entry name" value="PP-binding"/>
    <property type="match status" value="1"/>
</dbReference>
<dbReference type="InterPro" id="IPR009081">
    <property type="entry name" value="PP-bd_ACP"/>
</dbReference>
<dbReference type="Pfam" id="PF08659">
    <property type="entry name" value="KR"/>
    <property type="match status" value="1"/>
</dbReference>
<dbReference type="InterPro" id="IPR042104">
    <property type="entry name" value="PKS_dehydratase_sf"/>
</dbReference>
<dbReference type="Pfam" id="PF00109">
    <property type="entry name" value="ketoacyl-synt"/>
    <property type="match status" value="1"/>
</dbReference>
<dbReference type="GO" id="GO:0031177">
    <property type="term" value="F:phosphopantetheine binding"/>
    <property type="evidence" value="ECO:0007669"/>
    <property type="project" value="InterPro"/>
</dbReference>
<dbReference type="SMART" id="SM01294">
    <property type="entry name" value="PKS_PP_betabranch"/>
    <property type="match status" value="1"/>
</dbReference>
<evidence type="ECO:0000259" key="9">
    <source>
        <dbReference type="PROSITE" id="PS50075"/>
    </source>
</evidence>
<feature type="active site" description="Proton acceptor; for dehydratase activity" evidence="8">
    <location>
        <position position="934"/>
    </location>
</feature>
<keyword evidence="5" id="KW-0511">Multifunctional enzyme</keyword>
<comment type="caution">
    <text evidence="12">The sequence shown here is derived from an EMBL/GenBank/DDBJ whole genome shotgun (WGS) entry which is preliminary data.</text>
</comment>
<dbReference type="Gene3D" id="1.10.1200.10">
    <property type="entry name" value="ACP-like"/>
    <property type="match status" value="1"/>
</dbReference>
<dbReference type="Gene3D" id="3.30.70.3290">
    <property type="match status" value="1"/>
</dbReference>
<dbReference type="InterPro" id="IPR014043">
    <property type="entry name" value="Acyl_transferase_dom"/>
</dbReference>
<dbReference type="SUPFAM" id="SSF47336">
    <property type="entry name" value="ACP-like"/>
    <property type="match status" value="1"/>
</dbReference>
<dbReference type="SUPFAM" id="SSF55048">
    <property type="entry name" value="Probable ACP-binding domain of malonyl-CoA ACP transacylase"/>
    <property type="match status" value="1"/>
</dbReference>
<dbReference type="GO" id="GO:0016491">
    <property type="term" value="F:oxidoreductase activity"/>
    <property type="evidence" value="ECO:0007669"/>
    <property type="project" value="InterPro"/>
</dbReference>
<dbReference type="InterPro" id="IPR057326">
    <property type="entry name" value="KR_dom"/>
</dbReference>
<dbReference type="SMART" id="SM00825">
    <property type="entry name" value="PKS_KS"/>
    <property type="match status" value="1"/>
</dbReference>
<dbReference type="Pfam" id="PF08240">
    <property type="entry name" value="ADH_N"/>
    <property type="match status" value="1"/>
</dbReference>
<dbReference type="InterPro" id="IPR020807">
    <property type="entry name" value="PKS_DH"/>
</dbReference>
<dbReference type="Pfam" id="PF16197">
    <property type="entry name" value="KAsynt_C_assoc"/>
    <property type="match status" value="1"/>
</dbReference>
<dbReference type="FunFam" id="3.40.50.720:FF:000209">
    <property type="entry name" value="Polyketide synthase Pks12"/>
    <property type="match status" value="1"/>
</dbReference>
<dbReference type="InterPro" id="IPR020841">
    <property type="entry name" value="PKS_Beta-ketoAc_synthase_dom"/>
</dbReference>
<dbReference type="InterPro" id="IPR036291">
    <property type="entry name" value="NAD(P)-bd_dom_sf"/>
</dbReference>
<dbReference type="PROSITE" id="PS52019">
    <property type="entry name" value="PKS_MFAS_DH"/>
    <property type="match status" value="1"/>
</dbReference>
<keyword evidence="4" id="KW-0521">NADP</keyword>
<dbReference type="Gene3D" id="3.10.129.110">
    <property type="entry name" value="Polyketide synthase dehydratase"/>
    <property type="match status" value="1"/>
</dbReference>
<dbReference type="SMART" id="SM00826">
    <property type="entry name" value="PKS_DH"/>
    <property type="match status" value="1"/>
</dbReference>
<dbReference type="InterPro" id="IPR036736">
    <property type="entry name" value="ACP-like_sf"/>
</dbReference>
<dbReference type="InterPro" id="IPR049552">
    <property type="entry name" value="PKS_DH_N"/>
</dbReference>
<evidence type="ECO:0000256" key="8">
    <source>
        <dbReference type="PROSITE-ProRule" id="PRU01363"/>
    </source>
</evidence>
<dbReference type="SUPFAM" id="SSF53335">
    <property type="entry name" value="S-adenosyl-L-methionine-dependent methyltransferases"/>
    <property type="match status" value="1"/>
</dbReference>
<feature type="domain" description="PKS/mFAS DH" evidence="11">
    <location>
        <begin position="905"/>
        <end position="1195"/>
    </location>
</feature>
<dbReference type="Gene3D" id="3.90.180.10">
    <property type="entry name" value="Medium-chain alcohol dehydrogenases, catalytic domain"/>
    <property type="match status" value="1"/>
</dbReference>
<dbReference type="CDD" id="cd05195">
    <property type="entry name" value="enoyl_red"/>
    <property type="match status" value="1"/>
</dbReference>
<dbReference type="GO" id="GO:0004312">
    <property type="term" value="F:fatty acid synthase activity"/>
    <property type="evidence" value="ECO:0007669"/>
    <property type="project" value="TreeGrafter"/>
</dbReference>
<dbReference type="InterPro" id="IPR020806">
    <property type="entry name" value="PKS_PP-bd"/>
</dbReference>
<name>A0A2A4EP23_9BURK</name>
<dbReference type="PROSITE" id="PS00012">
    <property type="entry name" value="PHOSPHOPANTETHEINE"/>
    <property type="match status" value="1"/>
</dbReference>
<accession>A0A2A4EP23</accession>
<dbReference type="InterPro" id="IPR018201">
    <property type="entry name" value="Ketoacyl_synth_AS"/>
</dbReference>
<feature type="region of interest" description="N-terminal hotdog fold" evidence="8">
    <location>
        <begin position="905"/>
        <end position="1024"/>
    </location>
</feature>
<dbReference type="InterPro" id="IPR050091">
    <property type="entry name" value="PKS_NRPS_Biosynth_Enz"/>
</dbReference>
<dbReference type="Gene3D" id="3.40.50.150">
    <property type="entry name" value="Vaccinia Virus protein VP39"/>
    <property type="match status" value="1"/>
</dbReference>
<evidence type="ECO:0000256" key="4">
    <source>
        <dbReference type="ARBA" id="ARBA00022857"/>
    </source>
</evidence>
<dbReference type="InterPro" id="IPR049900">
    <property type="entry name" value="PKS_mFAS_DH"/>
</dbReference>
<dbReference type="Pfam" id="PF02801">
    <property type="entry name" value="Ketoacyl-synt_C"/>
    <property type="match status" value="1"/>
</dbReference>
<dbReference type="InterPro" id="IPR013149">
    <property type="entry name" value="ADH-like_C"/>
</dbReference>
<dbReference type="InterPro" id="IPR013154">
    <property type="entry name" value="ADH-like_N"/>
</dbReference>
<dbReference type="InterPro" id="IPR011032">
    <property type="entry name" value="GroES-like_sf"/>
</dbReference>
<dbReference type="CDD" id="cd00833">
    <property type="entry name" value="PKS"/>
    <property type="match status" value="1"/>
</dbReference>
<dbReference type="InterPro" id="IPR013968">
    <property type="entry name" value="PKS_KR"/>
</dbReference>
<evidence type="ECO:0000256" key="3">
    <source>
        <dbReference type="ARBA" id="ARBA00022679"/>
    </source>
</evidence>
<dbReference type="Pfam" id="PF00698">
    <property type="entry name" value="Acyl_transf_1"/>
    <property type="match status" value="1"/>
</dbReference>
<feature type="domain" description="Ketosynthase family 3 (KS3)" evidence="10">
    <location>
        <begin position="2"/>
        <end position="428"/>
    </location>
</feature>
<dbReference type="InterPro" id="IPR032821">
    <property type="entry name" value="PKS_assoc"/>
</dbReference>
<dbReference type="Gene3D" id="3.40.50.720">
    <property type="entry name" value="NAD(P)-binding Rossmann-like Domain"/>
    <property type="match status" value="2"/>
</dbReference>
<dbReference type="EMBL" id="MTZV01000006">
    <property type="protein sequence ID" value="PCE21896.1"/>
    <property type="molecule type" value="Genomic_DNA"/>
</dbReference>
<evidence type="ECO:0000256" key="5">
    <source>
        <dbReference type="ARBA" id="ARBA00023268"/>
    </source>
</evidence>
<dbReference type="Gene3D" id="3.40.366.10">
    <property type="entry name" value="Malonyl-Coenzyme A Acyl Carrier Protein, domain 2"/>
    <property type="match status" value="1"/>
</dbReference>
<dbReference type="InterPro" id="IPR049551">
    <property type="entry name" value="PKS_DH_C"/>
</dbReference>
<dbReference type="InterPro" id="IPR016035">
    <property type="entry name" value="Acyl_Trfase/lysoPLipase"/>
</dbReference>